<evidence type="ECO:0000313" key="3">
    <source>
        <dbReference type="Proteomes" id="UP000650533"/>
    </source>
</evidence>
<dbReference type="KEGG" id="rsx:RhiXN_05890"/>
<evidence type="ECO:0000313" key="2">
    <source>
        <dbReference type="EMBL" id="QRW20901.1"/>
    </source>
</evidence>
<reference evidence="2" key="1">
    <citation type="submission" date="2020-05" db="EMBL/GenBank/DDBJ databases">
        <title>Evolutionary and genomic comparisons of hybrid uninucleate and nonhybrid Rhizoctonia fungi.</title>
        <authorList>
            <person name="Li C."/>
            <person name="Chen X."/>
        </authorList>
    </citation>
    <scope>NUCLEOTIDE SEQUENCE</scope>
    <source>
        <strain evidence="2">AG-1 IA</strain>
    </source>
</reference>
<dbReference type="GeneID" id="67028169"/>
<dbReference type="Proteomes" id="UP000650533">
    <property type="component" value="Chromosome 6"/>
</dbReference>
<proteinExistence type="predicted"/>
<evidence type="ECO:0000256" key="1">
    <source>
        <dbReference type="SAM" id="MobiDB-lite"/>
    </source>
</evidence>
<dbReference type="EMBL" id="CP059663">
    <property type="protein sequence ID" value="QRW20901.1"/>
    <property type="molecule type" value="Genomic_DNA"/>
</dbReference>
<feature type="compositionally biased region" description="Polar residues" evidence="1">
    <location>
        <begin position="56"/>
        <end position="65"/>
    </location>
</feature>
<dbReference type="RefSeq" id="XP_043181138.1">
    <property type="nucleotide sequence ID" value="XM_043325706.1"/>
</dbReference>
<feature type="region of interest" description="Disordered" evidence="1">
    <location>
        <begin position="25"/>
        <end position="65"/>
    </location>
</feature>
<protein>
    <submittedName>
        <fullName evidence="2">Uncharacterized protein</fullName>
    </submittedName>
</protein>
<gene>
    <name evidence="2" type="ORF">RhiXN_05890</name>
</gene>
<organism evidence="2 3">
    <name type="scientific">Rhizoctonia solani</name>
    <dbReference type="NCBI Taxonomy" id="456999"/>
    <lineage>
        <taxon>Eukaryota</taxon>
        <taxon>Fungi</taxon>
        <taxon>Dikarya</taxon>
        <taxon>Basidiomycota</taxon>
        <taxon>Agaricomycotina</taxon>
        <taxon>Agaricomycetes</taxon>
        <taxon>Cantharellales</taxon>
        <taxon>Ceratobasidiaceae</taxon>
        <taxon>Rhizoctonia</taxon>
    </lineage>
</organism>
<dbReference type="AlphaFoldDB" id="A0A8H8NYZ5"/>
<accession>A0A8H8NYZ5</accession>
<sequence>MSGRLRDVVSDFEMILRLHSTPAYATASKSHTDTSRVDSSTTITFDIDGPPDITPVTDNPQQPQGFITSPSRFASLYEYVNPFSQASLHSTPTTIPSTTPPLFSQIEPMTEPVLRSSVDSDSVDPFTNHHSGQMYDFTGRLSEGASWDTLFMDLLHSNYLPYNASL</sequence>
<name>A0A8H8NYZ5_9AGAM</name>